<evidence type="ECO:0000256" key="1">
    <source>
        <dbReference type="ARBA" id="ARBA00001968"/>
    </source>
</evidence>
<name>A0ABS3FPU3_9CYAN</name>
<sequence>MGIPAFVLASISPARLHLLQSAGIEPIVCRSDFDESTVTSTDPVILVNTLAQCKAEAVVAKFRNPGDRTVTPEKTGNPSRVVVLGCDSVLQVDGEIYGKPETPAEAVQRWQKMRGGVGELYTGHALFDLNSDRYMVRCQMTRVYFANISDRQIENYVATEEPLRCAGCFAIDGRGGLFVEKLEGCHTNVIGLSLPLLRSLLEELGYDVTDFWPDSIYRSV</sequence>
<keyword evidence="3" id="KW-0963">Cytoplasm</keyword>
<dbReference type="EC" id="3.6.1.9" evidence="3"/>
<keyword evidence="2 3" id="KW-0378">Hydrolase</keyword>
<gene>
    <name evidence="4" type="primary">maf</name>
    <name evidence="4" type="ORF">J0895_08495</name>
</gene>
<dbReference type="HAMAP" id="MF_00528">
    <property type="entry name" value="Maf"/>
    <property type="match status" value="1"/>
</dbReference>
<keyword evidence="3" id="KW-0546">Nucleotide metabolism</keyword>
<dbReference type="SUPFAM" id="SSF52972">
    <property type="entry name" value="ITPase-like"/>
    <property type="match status" value="1"/>
</dbReference>
<evidence type="ECO:0000313" key="4">
    <source>
        <dbReference type="EMBL" id="MBO0349141.1"/>
    </source>
</evidence>
<comment type="catalytic activity">
    <reaction evidence="3">
        <text>a 2'-deoxyribonucleoside 5'-triphosphate + H2O = a 2'-deoxyribonucleoside 5'-phosphate + diphosphate + H(+)</text>
        <dbReference type="Rhea" id="RHEA:44644"/>
        <dbReference type="ChEBI" id="CHEBI:15377"/>
        <dbReference type="ChEBI" id="CHEBI:15378"/>
        <dbReference type="ChEBI" id="CHEBI:33019"/>
        <dbReference type="ChEBI" id="CHEBI:61560"/>
        <dbReference type="ChEBI" id="CHEBI:65317"/>
        <dbReference type="EC" id="3.6.1.9"/>
    </reaction>
</comment>
<proteinExistence type="inferred from homology"/>
<dbReference type="RefSeq" id="WP_207087677.1">
    <property type="nucleotide sequence ID" value="NZ_JAFLQW010000231.1"/>
</dbReference>
<comment type="similarity">
    <text evidence="3">Belongs to the Maf family.</text>
</comment>
<comment type="catalytic activity">
    <reaction evidence="3">
        <text>a ribonucleoside 5'-triphosphate + H2O = a ribonucleoside 5'-phosphate + diphosphate + H(+)</text>
        <dbReference type="Rhea" id="RHEA:23996"/>
        <dbReference type="ChEBI" id="CHEBI:15377"/>
        <dbReference type="ChEBI" id="CHEBI:15378"/>
        <dbReference type="ChEBI" id="CHEBI:33019"/>
        <dbReference type="ChEBI" id="CHEBI:58043"/>
        <dbReference type="ChEBI" id="CHEBI:61557"/>
        <dbReference type="EC" id="3.6.1.9"/>
    </reaction>
</comment>
<dbReference type="InterPro" id="IPR003697">
    <property type="entry name" value="Maf-like"/>
</dbReference>
<dbReference type="Proteomes" id="UP000664844">
    <property type="component" value="Unassembled WGS sequence"/>
</dbReference>
<dbReference type="InterPro" id="IPR029001">
    <property type="entry name" value="ITPase-like_fam"/>
</dbReference>
<dbReference type="PANTHER" id="PTHR43213:SF5">
    <property type="entry name" value="BIFUNCTIONAL DTTP_UTP PYROPHOSPHATASE_METHYLTRANSFERASE PROTEIN-RELATED"/>
    <property type="match status" value="1"/>
</dbReference>
<dbReference type="CDD" id="cd00555">
    <property type="entry name" value="Maf"/>
    <property type="match status" value="1"/>
</dbReference>
<dbReference type="NCBIfam" id="TIGR00172">
    <property type="entry name" value="maf"/>
    <property type="match status" value="1"/>
</dbReference>
<dbReference type="PIRSF" id="PIRSF006305">
    <property type="entry name" value="Maf"/>
    <property type="match status" value="1"/>
</dbReference>
<keyword evidence="5" id="KW-1185">Reference proteome</keyword>
<evidence type="ECO:0000256" key="2">
    <source>
        <dbReference type="ARBA" id="ARBA00022801"/>
    </source>
</evidence>
<comment type="caution">
    <text evidence="4">The sequence shown here is derived from an EMBL/GenBank/DDBJ whole genome shotgun (WGS) entry which is preliminary data.</text>
</comment>
<protein>
    <recommendedName>
        <fullName evidence="3">Nucleoside triphosphate pyrophosphatase</fullName>
        <ecNumber evidence="3">3.6.1.9</ecNumber>
    </recommendedName>
    <alternativeName>
        <fullName evidence="3">Nucleotide pyrophosphatase</fullName>
        <shortName evidence="3">Nucleotide PPase</shortName>
    </alternativeName>
</protein>
<evidence type="ECO:0000256" key="3">
    <source>
        <dbReference type="HAMAP-Rule" id="MF_00528"/>
    </source>
</evidence>
<comment type="cofactor">
    <cofactor evidence="1 3">
        <name>a divalent metal cation</name>
        <dbReference type="ChEBI" id="CHEBI:60240"/>
    </cofactor>
</comment>
<reference evidence="4 5" key="1">
    <citation type="submission" date="2021-03" db="EMBL/GenBank/DDBJ databases">
        <title>Metabolic Capacity of the Antarctic Cyanobacterium Phormidium pseudopriestleyi that Sustains Oxygenic Photosynthesis in the Presence of Hydrogen Sulfide.</title>
        <authorList>
            <person name="Lumian J.E."/>
            <person name="Jungblut A.D."/>
            <person name="Dillon M.L."/>
            <person name="Hawes I."/>
            <person name="Doran P.T."/>
            <person name="Mackey T.J."/>
            <person name="Dick G.J."/>
            <person name="Grettenberger C.L."/>
            <person name="Sumner D.Y."/>
        </authorList>
    </citation>
    <scope>NUCLEOTIDE SEQUENCE [LARGE SCALE GENOMIC DNA]</scope>
    <source>
        <strain evidence="4 5">FRX01</strain>
    </source>
</reference>
<evidence type="ECO:0000313" key="5">
    <source>
        <dbReference type="Proteomes" id="UP000664844"/>
    </source>
</evidence>
<dbReference type="Gene3D" id="3.90.950.10">
    <property type="match status" value="1"/>
</dbReference>
<comment type="caution">
    <text evidence="3">Lacks conserved residue(s) required for the propagation of feature annotation.</text>
</comment>
<feature type="active site" description="Proton acceptor" evidence="3">
    <location>
        <position position="87"/>
    </location>
</feature>
<dbReference type="EMBL" id="JAFLQW010000231">
    <property type="protein sequence ID" value="MBO0349141.1"/>
    <property type="molecule type" value="Genomic_DNA"/>
</dbReference>
<dbReference type="Pfam" id="PF02545">
    <property type="entry name" value="Maf"/>
    <property type="match status" value="1"/>
</dbReference>
<dbReference type="PANTHER" id="PTHR43213">
    <property type="entry name" value="BIFUNCTIONAL DTTP/UTP PYROPHOSPHATASE/METHYLTRANSFERASE PROTEIN-RELATED"/>
    <property type="match status" value="1"/>
</dbReference>
<comment type="function">
    <text evidence="3">Nucleoside triphosphate pyrophosphatase. May have a dual role in cell division arrest and in preventing the incorporation of modified nucleotides into cellular nucleic acids.</text>
</comment>
<organism evidence="4 5">
    <name type="scientific">Phormidium pseudopriestleyi FRX01</name>
    <dbReference type="NCBI Taxonomy" id="1759528"/>
    <lineage>
        <taxon>Bacteria</taxon>
        <taxon>Bacillati</taxon>
        <taxon>Cyanobacteriota</taxon>
        <taxon>Cyanophyceae</taxon>
        <taxon>Oscillatoriophycideae</taxon>
        <taxon>Oscillatoriales</taxon>
        <taxon>Oscillatoriaceae</taxon>
        <taxon>Phormidium</taxon>
    </lineage>
</organism>
<accession>A0ABS3FPU3</accession>
<comment type="subcellular location">
    <subcellularLocation>
        <location evidence="3">Cytoplasm</location>
    </subcellularLocation>
</comment>